<dbReference type="EMBL" id="DVNI01000034">
    <property type="protein sequence ID" value="HIU63879.1"/>
    <property type="molecule type" value="Genomic_DNA"/>
</dbReference>
<evidence type="ECO:0000313" key="2">
    <source>
        <dbReference type="EMBL" id="HIU63879.1"/>
    </source>
</evidence>
<name>A0A9D1MP37_9FIRM</name>
<accession>A0A9D1MP37</accession>
<dbReference type="SUPFAM" id="SSF55826">
    <property type="entry name" value="YbaK/ProRS associated domain"/>
    <property type="match status" value="1"/>
</dbReference>
<reference evidence="2" key="1">
    <citation type="submission" date="2020-10" db="EMBL/GenBank/DDBJ databases">
        <authorList>
            <person name="Gilroy R."/>
        </authorList>
    </citation>
    <scope>NUCLEOTIDE SEQUENCE</scope>
    <source>
        <strain evidence="2">CHK160-1198</strain>
    </source>
</reference>
<sequence>MDFTESYLRVKKSLEAYADLKIELLPDDTSTAELAAQALGTEPGQIAKTLCFVADGEPVLVVACGDRKIDTKKLARIVGAKKVRMASAELVHEVTGFFPGGVCPFALIKEIPVYLDRSLCSYDITYIAAGTPYSALPIAAMRLEEITSGCWVEVTK</sequence>
<dbReference type="PANTHER" id="PTHR30411">
    <property type="entry name" value="CYTOPLASMIC PROTEIN"/>
    <property type="match status" value="1"/>
</dbReference>
<dbReference type="Pfam" id="PF04073">
    <property type="entry name" value="tRNA_edit"/>
    <property type="match status" value="1"/>
</dbReference>
<proteinExistence type="predicted"/>
<dbReference type="AlphaFoldDB" id="A0A9D1MP37"/>
<organism evidence="2 3">
    <name type="scientific">Candidatus Avacidaminococcus intestinavium</name>
    <dbReference type="NCBI Taxonomy" id="2840684"/>
    <lineage>
        <taxon>Bacteria</taxon>
        <taxon>Bacillati</taxon>
        <taxon>Bacillota</taxon>
        <taxon>Negativicutes</taxon>
        <taxon>Acidaminococcales</taxon>
        <taxon>Acidaminococcaceae</taxon>
        <taxon>Acidaminococcaceae incertae sedis</taxon>
        <taxon>Candidatus Avacidaminococcus</taxon>
    </lineage>
</organism>
<comment type="caution">
    <text evidence="2">The sequence shown here is derived from an EMBL/GenBank/DDBJ whole genome shotgun (WGS) entry which is preliminary data.</text>
</comment>
<dbReference type="InterPro" id="IPR007214">
    <property type="entry name" value="YbaK/aa-tRNA-synth-assoc-dom"/>
</dbReference>
<protein>
    <submittedName>
        <fullName evidence="2">YbaK/EbsC family protein</fullName>
    </submittedName>
</protein>
<evidence type="ECO:0000313" key="3">
    <source>
        <dbReference type="Proteomes" id="UP000824099"/>
    </source>
</evidence>
<dbReference type="InterPro" id="IPR036754">
    <property type="entry name" value="YbaK/aa-tRNA-synt-asso_dom_sf"/>
</dbReference>
<evidence type="ECO:0000259" key="1">
    <source>
        <dbReference type="Pfam" id="PF04073"/>
    </source>
</evidence>
<dbReference type="CDD" id="cd04333">
    <property type="entry name" value="ProX_deacylase"/>
    <property type="match status" value="1"/>
</dbReference>
<dbReference type="GO" id="GO:0002161">
    <property type="term" value="F:aminoacyl-tRNA deacylase activity"/>
    <property type="evidence" value="ECO:0007669"/>
    <property type="project" value="InterPro"/>
</dbReference>
<dbReference type="Gene3D" id="3.90.960.10">
    <property type="entry name" value="YbaK/aminoacyl-tRNA synthetase-associated domain"/>
    <property type="match status" value="1"/>
</dbReference>
<feature type="domain" description="YbaK/aminoacyl-tRNA synthetase-associated" evidence="1">
    <location>
        <begin position="28"/>
        <end position="139"/>
    </location>
</feature>
<dbReference type="Proteomes" id="UP000824099">
    <property type="component" value="Unassembled WGS sequence"/>
</dbReference>
<gene>
    <name evidence="2" type="ORF">IAB06_02385</name>
</gene>
<reference evidence="2" key="2">
    <citation type="journal article" date="2021" name="PeerJ">
        <title>Extensive microbial diversity within the chicken gut microbiome revealed by metagenomics and culture.</title>
        <authorList>
            <person name="Gilroy R."/>
            <person name="Ravi A."/>
            <person name="Getino M."/>
            <person name="Pursley I."/>
            <person name="Horton D.L."/>
            <person name="Alikhan N.F."/>
            <person name="Baker D."/>
            <person name="Gharbi K."/>
            <person name="Hall N."/>
            <person name="Watson M."/>
            <person name="Adriaenssens E.M."/>
            <person name="Foster-Nyarko E."/>
            <person name="Jarju S."/>
            <person name="Secka A."/>
            <person name="Antonio M."/>
            <person name="Oren A."/>
            <person name="Chaudhuri R.R."/>
            <person name="La Ragione R."/>
            <person name="Hildebrand F."/>
            <person name="Pallen M.J."/>
        </authorList>
    </citation>
    <scope>NUCLEOTIDE SEQUENCE</scope>
    <source>
        <strain evidence="2">CHK160-1198</strain>
    </source>
</reference>
<dbReference type="PANTHER" id="PTHR30411:SF1">
    <property type="entry name" value="CYTOPLASMIC PROTEIN"/>
    <property type="match status" value="1"/>
</dbReference>